<name>A0A0P0R7V8_9BURK</name>
<evidence type="ECO:0000313" key="1">
    <source>
        <dbReference type="EMBL" id="ALL64258.1"/>
    </source>
</evidence>
<sequence>MVEADRLAHLSCSFRLFASAWGERTVRLMVRKVASSIFTTHRPDRMEDI</sequence>
<proteinExistence type="predicted"/>
<evidence type="ECO:0000313" key="2">
    <source>
        <dbReference type="Proteomes" id="UP000019146"/>
    </source>
</evidence>
<dbReference type="Proteomes" id="UP000019146">
    <property type="component" value="Chromosome 1"/>
</dbReference>
<reference evidence="1 2" key="1">
    <citation type="journal article" date="2014" name="Genome Announc.">
        <title>Draft Genome Sequence of the Haloacid-Degrading Burkholderia caribensis Strain MBA4.</title>
        <authorList>
            <person name="Pan Y."/>
            <person name="Kong K.F."/>
            <person name="Tsang J.S."/>
        </authorList>
    </citation>
    <scope>NUCLEOTIDE SEQUENCE [LARGE SCALE GENOMIC DNA]</scope>
    <source>
        <strain evidence="1 2">MBA4</strain>
    </source>
</reference>
<dbReference type="KEGG" id="bcai:K788_0004947"/>
<organism evidence="1 2">
    <name type="scientific">Paraburkholderia caribensis MBA4</name>
    <dbReference type="NCBI Taxonomy" id="1323664"/>
    <lineage>
        <taxon>Bacteria</taxon>
        <taxon>Pseudomonadati</taxon>
        <taxon>Pseudomonadota</taxon>
        <taxon>Betaproteobacteria</taxon>
        <taxon>Burkholderiales</taxon>
        <taxon>Burkholderiaceae</taxon>
        <taxon>Paraburkholderia</taxon>
    </lineage>
</organism>
<accession>A0A0P0R7V8</accession>
<gene>
    <name evidence="1" type="ORF">K788_0004947</name>
</gene>
<protein>
    <submittedName>
        <fullName evidence="1">Uncharacterized protein</fullName>
    </submittedName>
</protein>
<dbReference type="EMBL" id="CP012746">
    <property type="protein sequence ID" value="ALL64258.1"/>
    <property type="molecule type" value="Genomic_DNA"/>
</dbReference>
<dbReference type="AlphaFoldDB" id="A0A0P0R7V8"/>